<sequence>MLRGFKEFIARGNVVELAVAVVMGAAFGAIVTALVTDIITPLIAAIFGKPDYSRLVWTVNNSKIMYGSFINAVISFLLIAIGVYFFIVLPINKLNERGRIRRGLPAKPAEPAAAPTEVELLTDIRDALVNGSRGNGATTDLR</sequence>
<dbReference type="AlphaFoldDB" id="A0A941IEJ0"/>
<keyword evidence="4 9" id="KW-0812">Transmembrane</keyword>
<gene>
    <name evidence="9 10" type="primary">mscL</name>
    <name evidence="10" type="ORF">KDK95_03125</name>
</gene>
<dbReference type="Proteomes" id="UP000676325">
    <property type="component" value="Unassembled WGS sequence"/>
</dbReference>
<keyword evidence="5 9" id="KW-1133">Transmembrane helix</keyword>
<evidence type="ECO:0000256" key="1">
    <source>
        <dbReference type="ARBA" id="ARBA00004141"/>
    </source>
</evidence>
<dbReference type="GO" id="GO:0005886">
    <property type="term" value="C:plasma membrane"/>
    <property type="evidence" value="ECO:0007669"/>
    <property type="project" value="UniProtKB-SubCell"/>
</dbReference>
<evidence type="ECO:0000256" key="7">
    <source>
        <dbReference type="ARBA" id="ARBA00023136"/>
    </source>
</evidence>
<evidence type="ECO:0000256" key="3">
    <source>
        <dbReference type="ARBA" id="ARBA00022475"/>
    </source>
</evidence>
<evidence type="ECO:0000256" key="9">
    <source>
        <dbReference type="HAMAP-Rule" id="MF_00115"/>
    </source>
</evidence>
<keyword evidence="3 9" id="KW-1003">Cell membrane</keyword>
<proteinExistence type="inferred from homology"/>
<evidence type="ECO:0000313" key="11">
    <source>
        <dbReference type="Proteomes" id="UP000676325"/>
    </source>
</evidence>
<comment type="caution">
    <text evidence="10">The sequence shown here is derived from an EMBL/GenBank/DDBJ whole genome shotgun (WGS) entry which is preliminary data.</text>
</comment>
<dbReference type="InterPro" id="IPR036019">
    <property type="entry name" value="MscL_channel"/>
</dbReference>
<comment type="function">
    <text evidence="9">Channel that opens in response to stretch forces in the membrane lipid bilayer. May participate in the regulation of osmotic pressure changes within the cell.</text>
</comment>
<dbReference type="PRINTS" id="PR01264">
    <property type="entry name" value="MECHCHANNEL"/>
</dbReference>
<keyword evidence="6 9" id="KW-0406">Ion transport</keyword>
<dbReference type="GO" id="GO:0008381">
    <property type="term" value="F:mechanosensitive monoatomic ion channel activity"/>
    <property type="evidence" value="ECO:0007669"/>
    <property type="project" value="UniProtKB-UniRule"/>
</dbReference>
<dbReference type="HAMAP" id="MF_00115">
    <property type="entry name" value="MscL"/>
    <property type="match status" value="1"/>
</dbReference>
<dbReference type="EMBL" id="JAGSOH010000004">
    <property type="protein sequence ID" value="MBR7825285.1"/>
    <property type="molecule type" value="Genomic_DNA"/>
</dbReference>
<dbReference type="Gene3D" id="1.10.1200.120">
    <property type="entry name" value="Large-conductance mechanosensitive channel, MscL, domain 1"/>
    <property type="match status" value="1"/>
</dbReference>
<name>A0A941IEJ0_9ACTN</name>
<dbReference type="SUPFAM" id="SSF81330">
    <property type="entry name" value="Gated mechanosensitive channel"/>
    <property type="match status" value="1"/>
</dbReference>
<feature type="transmembrane region" description="Helical" evidence="9">
    <location>
        <begin position="21"/>
        <end position="48"/>
    </location>
</feature>
<protein>
    <recommendedName>
        <fullName evidence="9">Large-conductance mechanosensitive channel</fullName>
    </recommendedName>
</protein>
<accession>A0A941IEJ0</accession>
<dbReference type="InterPro" id="IPR037673">
    <property type="entry name" value="MSC/AndL"/>
</dbReference>
<evidence type="ECO:0000256" key="5">
    <source>
        <dbReference type="ARBA" id="ARBA00022989"/>
    </source>
</evidence>
<dbReference type="NCBIfam" id="TIGR00220">
    <property type="entry name" value="mscL"/>
    <property type="match status" value="1"/>
</dbReference>
<dbReference type="PANTHER" id="PTHR30266">
    <property type="entry name" value="MECHANOSENSITIVE CHANNEL MSCL"/>
    <property type="match status" value="1"/>
</dbReference>
<evidence type="ECO:0000256" key="4">
    <source>
        <dbReference type="ARBA" id="ARBA00022692"/>
    </source>
</evidence>
<reference evidence="10" key="1">
    <citation type="submission" date="2021-04" db="EMBL/GenBank/DDBJ databases">
        <title>Genome based classification of Actinospica acidithermotolerans sp. nov., an actinobacterium isolated from an Indonesian hot spring.</title>
        <authorList>
            <person name="Kusuma A.B."/>
            <person name="Putra K.E."/>
            <person name="Nafisah S."/>
            <person name="Loh J."/>
            <person name="Nouioui I."/>
            <person name="Goodfellow M."/>
        </authorList>
    </citation>
    <scope>NUCLEOTIDE SEQUENCE</scope>
    <source>
        <strain evidence="10">MGRD01-02</strain>
    </source>
</reference>
<keyword evidence="8 9" id="KW-0407">Ion channel</keyword>
<dbReference type="PANTHER" id="PTHR30266:SF2">
    <property type="entry name" value="LARGE-CONDUCTANCE MECHANOSENSITIVE CHANNEL"/>
    <property type="match status" value="1"/>
</dbReference>
<evidence type="ECO:0000256" key="2">
    <source>
        <dbReference type="ARBA" id="ARBA00022448"/>
    </source>
</evidence>
<keyword evidence="2 9" id="KW-0813">Transport</keyword>
<evidence type="ECO:0000256" key="8">
    <source>
        <dbReference type="ARBA" id="ARBA00023303"/>
    </source>
</evidence>
<feature type="transmembrane region" description="Helical" evidence="9">
    <location>
        <begin position="68"/>
        <end position="92"/>
    </location>
</feature>
<comment type="subcellular location">
    <subcellularLocation>
        <location evidence="9">Cell membrane</location>
        <topology evidence="9">Multi-pass membrane protein</topology>
    </subcellularLocation>
    <subcellularLocation>
        <location evidence="1">Membrane</location>
        <topology evidence="1">Multi-pass membrane protein</topology>
    </subcellularLocation>
</comment>
<keyword evidence="7 9" id="KW-0472">Membrane</keyword>
<evidence type="ECO:0000313" key="10">
    <source>
        <dbReference type="EMBL" id="MBR7825285.1"/>
    </source>
</evidence>
<comment type="subunit">
    <text evidence="9">Homopentamer.</text>
</comment>
<dbReference type="InterPro" id="IPR001185">
    <property type="entry name" value="MS_channel"/>
</dbReference>
<comment type="similarity">
    <text evidence="9">Belongs to the MscL family.</text>
</comment>
<dbReference type="RefSeq" id="WP_212516432.1">
    <property type="nucleotide sequence ID" value="NZ_JAGSOH010000004.1"/>
</dbReference>
<organism evidence="10 11">
    <name type="scientific">Actinospica acidithermotolerans</name>
    <dbReference type="NCBI Taxonomy" id="2828514"/>
    <lineage>
        <taxon>Bacteria</taxon>
        <taxon>Bacillati</taxon>
        <taxon>Actinomycetota</taxon>
        <taxon>Actinomycetes</taxon>
        <taxon>Catenulisporales</taxon>
        <taxon>Actinospicaceae</taxon>
        <taxon>Actinospica</taxon>
    </lineage>
</organism>
<keyword evidence="11" id="KW-1185">Reference proteome</keyword>
<evidence type="ECO:0000256" key="6">
    <source>
        <dbReference type="ARBA" id="ARBA00023065"/>
    </source>
</evidence>
<dbReference type="Pfam" id="PF01741">
    <property type="entry name" value="MscL"/>
    <property type="match status" value="1"/>
</dbReference>